<proteinExistence type="predicted"/>
<organism evidence="1 2">
    <name type="scientific">Staphylococcus equorum</name>
    <dbReference type="NCBI Taxonomy" id="246432"/>
    <lineage>
        <taxon>Bacteria</taxon>
        <taxon>Bacillati</taxon>
        <taxon>Bacillota</taxon>
        <taxon>Bacilli</taxon>
        <taxon>Bacillales</taxon>
        <taxon>Staphylococcaceae</taxon>
        <taxon>Staphylococcus</taxon>
    </lineage>
</organism>
<reference evidence="1" key="1">
    <citation type="submission" date="2022-05" db="EMBL/GenBank/DDBJ databases">
        <title>Comparative genomics of Staphylococcus equorum isolates.</title>
        <authorList>
            <person name="Luelf R.H."/>
        </authorList>
    </citation>
    <scope>NUCLEOTIDE SEQUENCE</scope>
    <source>
        <strain evidence="1">TMW 2.2497</strain>
    </source>
</reference>
<evidence type="ECO:0000313" key="1">
    <source>
        <dbReference type="EMBL" id="MDG0845019.1"/>
    </source>
</evidence>
<dbReference type="InterPro" id="IPR005500">
    <property type="entry name" value="DUF309"/>
</dbReference>
<gene>
    <name evidence="1" type="ORF">M4L89_02010</name>
</gene>
<dbReference type="InterPro" id="IPR023203">
    <property type="entry name" value="TTHA0068_sf"/>
</dbReference>
<evidence type="ECO:0000313" key="2">
    <source>
        <dbReference type="Proteomes" id="UP001152422"/>
    </source>
</evidence>
<dbReference type="SUPFAM" id="SSF140663">
    <property type="entry name" value="TTHA0068-like"/>
    <property type="match status" value="1"/>
</dbReference>
<sequence>MENALQDFYYQFHTEQHYFLCHDILEEAWKQNPQFSKDDAIVSLILLATGCYHYRRQNNVGALRSFKKALSVIEQSEQSIDLGIYTDKYIKIILELIQSVANAKQFVPIQLPITKEMEQDILKKYPDFVKMPHVIEDSYIVNHHLERDRSEVDKARQQALDIRHANKE</sequence>
<keyword evidence="2" id="KW-1185">Reference proteome</keyword>
<accession>A0A9X4L744</accession>
<dbReference type="AlphaFoldDB" id="A0A9X4L744"/>
<dbReference type="Proteomes" id="UP001152422">
    <property type="component" value="Unassembled WGS sequence"/>
</dbReference>
<dbReference type="PANTHER" id="PTHR34796:SF1">
    <property type="entry name" value="EXPRESSED PROTEIN"/>
    <property type="match status" value="1"/>
</dbReference>
<protein>
    <submittedName>
        <fullName evidence="1">DUF309 domain-containing protein</fullName>
    </submittedName>
</protein>
<name>A0A9X4L744_9STAP</name>
<dbReference type="Pfam" id="PF03745">
    <property type="entry name" value="DUF309"/>
    <property type="match status" value="1"/>
</dbReference>
<dbReference type="RefSeq" id="WP_277582806.1">
    <property type="nucleotide sequence ID" value="NZ_CP150493.1"/>
</dbReference>
<comment type="caution">
    <text evidence="1">The sequence shown here is derived from an EMBL/GenBank/DDBJ whole genome shotgun (WGS) entry which is preliminary data.</text>
</comment>
<dbReference type="PANTHER" id="PTHR34796">
    <property type="entry name" value="EXPRESSED PROTEIN"/>
    <property type="match status" value="1"/>
</dbReference>
<dbReference type="EMBL" id="JAMBQA010000001">
    <property type="protein sequence ID" value="MDG0845019.1"/>
    <property type="molecule type" value="Genomic_DNA"/>
</dbReference>
<dbReference type="Gene3D" id="1.10.3450.10">
    <property type="entry name" value="TTHA0068-like"/>
    <property type="match status" value="1"/>
</dbReference>